<feature type="transmembrane region" description="Helical" evidence="8">
    <location>
        <begin position="186"/>
        <end position="206"/>
    </location>
</feature>
<comment type="similarity">
    <text evidence="8 9">Belongs to the MurJ/MviN family.</text>
</comment>
<comment type="subcellular location">
    <subcellularLocation>
        <location evidence="1 8">Cell membrane</location>
        <topology evidence="1 8">Multi-pass membrane protein</topology>
    </subcellularLocation>
</comment>
<reference evidence="10 11" key="1">
    <citation type="submission" date="2023-07" db="EMBL/GenBank/DDBJ databases">
        <title>Genomic Encyclopedia of Type Strains, Phase IV (KMG-IV): sequencing the most valuable type-strain genomes for metagenomic binning, comparative biology and taxonomic classification.</title>
        <authorList>
            <person name="Goeker M."/>
        </authorList>
    </citation>
    <scope>NUCLEOTIDE SEQUENCE [LARGE SCALE GENOMIC DNA]</scope>
    <source>
        <strain evidence="10 11">DSM 20694</strain>
    </source>
</reference>
<keyword evidence="4 8" id="KW-0133">Cell shape</keyword>
<keyword evidence="7 8" id="KW-0472">Membrane</keyword>
<comment type="function">
    <text evidence="8 9">Involved in peptidoglycan biosynthesis. Transports lipid-linked peptidoglycan precursors from the inner to the outer leaflet of the cytoplasmic membrane.</text>
</comment>
<evidence type="ECO:0000256" key="1">
    <source>
        <dbReference type="ARBA" id="ARBA00004651"/>
    </source>
</evidence>
<accession>A0ABT9UTA1</accession>
<comment type="caution">
    <text evidence="8">Lacks conserved residue(s) required for the propagation of feature annotation.</text>
</comment>
<feature type="transmembrane region" description="Helical" evidence="8">
    <location>
        <begin position="407"/>
        <end position="428"/>
    </location>
</feature>
<evidence type="ECO:0000313" key="11">
    <source>
        <dbReference type="Proteomes" id="UP001228504"/>
    </source>
</evidence>
<dbReference type="Proteomes" id="UP001228504">
    <property type="component" value="Unassembled WGS sequence"/>
</dbReference>
<sequence length="517" mass="57628">MESNHINIAKSAMALSLISIITLTFSFFKESIFAYYYGASSLTDAFNVAIQIPTILFSLISTAISNVALPFYSKELIGKSKQGAGKYASNLMTVISILTIIMVIVCELGAKYVVFIFAPGLDKEIQIVAVTLFRIILPTILLTEMMNINTAILNVHKSFLLPSLMSIILNVTFVSCIPLLIKSIGIYAAVWGTVIGTCIEFIYSVLLRRKYMKYKFVCDIKDPNMISSTKKAIPVFLGIGADQINKLVDGAVSSFLREGSISTLNYALKLTTAISTLLIYGITTVVYPEFAESAAKEDDKRMADSFHFSMKMLILILAPVIFGGFILSNEIITIVFCRGAFTLEDVYRTAPLFSCYLVCLIFTAFRQVTSRIFYAYGDTKTPMKNSIIGISTNIILDIIFAKSFGALGLALATTVSTFIISLMLFNDLKKQNEHIHYKDMFMMIFKTVISCFVMMGVIKLGLIYMKKVGFYSLESFLQTVIITMISVLGGAIIYFIMLLILRTKEIKDLMNTFLKRR</sequence>
<evidence type="ECO:0000256" key="8">
    <source>
        <dbReference type="HAMAP-Rule" id="MF_02078"/>
    </source>
</evidence>
<dbReference type="HAMAP" id="MF_02078">
    <property type="entry name" value="MurJ_MviN"/>
    <property type="match status" value="1"/>
</dbReference>
<keyword evidence="5 8" id="KW-0573">Peptidoglycan synthesis</keyword>
<dbReference type="RefSeq" id="WP_307485113.1">
    <property type="nucleotide sequence ID" value="NZ_JAUSUF010000003.1"/>
</dbReference>
<evidence type="ECO:0000256" key="7">
    <source>
        <dbReference type="ARBA" id="ARBA00023136"/>
    </source>
</evidence>
<dbReference type="Pfam" id="PF03023">
    <property type="entry name" value="MurJ"/>
    <property type="match status" value="1"/>
</dbReference>
<feature type="transmembrane region" description="Helical" evidence="8">
    <location>
        <begin position="312"/>
        <end position="341"/>
    </location>
</feature>
<dbReference type="EMBL" id="JAUSUF010000003">
    <property type="protein sequence ID" value="MDQ0149537.1"/>
    <property type="molecule type" value="Genomic_DNA"/>
</dbReference>
<keyword evidence="2 8" id="KW-1003">Cell membrane</keyword>
<name>A0ABT9UTA1_9FIRM</name>
<dbReference type="CDD" id="cd13123">
    <property type="entry name" value="MATE_MurJ_like"/>
    <property type="match status" value="1"/>
</dbReference>
<evidence type="ECO:0000256" key="9">
    <source>
        <dbReference type="PIRNR" id="PIRNR002869"/>
    </source>
</evidence>
<keyword evidence="3 8" id="KW-0812">Transmembrane</keyword>
<comment type="pathway">
    <text evidence="8">Cell wall biogenesis; peptidoglycan biosynthesis.</text>
</comment>
<feature type="transmembrane region" description="Helical" evidence="8">
    <location>
        <begin position="440"/>
        <end position="464"/>
    </location>
</feature>
<proteinExistence type="inferred from homology"/>
<dbReference type="PRINTS" id="PR01806">
    <property type="entry name" value="VIRFACTRMVIN"/>
</dbReference>
<gene>
    <name evidence="8" type="primary">murJ</name>
    <name evidence="10" type="ORF">J2S18_001467</name>
</gene>
<comment type="caution">
    <text evidence="10">The sequence shown here is derived from an EMBL/GenBank/DDBJ whole genome shotgun (WGS) entry which is preliminary data.</text>
</comment>
<dbReference type="NCBIfam" id="TIGR01695">
    <property type="entry name" value="murJ_mviN"/>
    <property type="match status" value="1"/>
</dbReference>
<dbReference type="PANTHER" id="PTHR47019">
    <property type="entry name" value="LIPID II FLIPPASE MURJ"/>
    <property type="match status" value="1"/>
</dbReference>
<keyword evidence="11" id="KW-1185">Reference proteome</keyword>
<evidence type="ECO:0000313" key="10">
    <source>
        <dbReference type="EMBL" id="MDQ0149537.1"/>
    </source>
</evidence>
<organism evidence="10 11">
    <name type="scientific">Eubacterium multiforme</name>
    <dbReference type="NCBI Taxonomy" id="83339"/>
    <lineage>
        <taxon>Bacteria</taxon>
        <taxon>Bacillati</taxon>
        <taxon>Bacillota</taxon>
        <taxon>Clostridia</taxon>
        <taxon>Eubacteriales</taxon>
        <taxon>Eubacteriaceae</taxon>
        <taxon>Eubacterium</taxon>
    </lineage>
</organism>
<keyword evidence="8 9" id="KW-0961">Cell wall biogenesis/degradation</keyword>
<feature type="transmembrane region" description="Helical" evidence="8">
    <location>
        <begin position="476"/>
        <end position="501"/>
    </location>
</feature>
<protein>
    <recommendedName>
        <fullName evidence="8">Probable lipid II flippase MurJ</fullName>
    </recommendedName>
</protein>
<dbReference type="PIRSF" id="PIRSF002869">
    <property type="entry name" value="MviN"/>
    <property type="match status" value="1"/>
</dbReference>
<feature type="transmembrane region" description="Helical" evidence="8">
    <location>
        <begin position="347"/>
        <end position="365"/>
    </location>
</feature>
<keyword evidence="6 8" id="KW-1133">Transmembrane helix</keyword>
<feature type="transmembrane region" description="Helical" evidence="8">
    <location>
        <begin position="48"/>
        <end position="72"/>
    </location>
</feature>
<evidence type="ECO:0000256" key="4">
    <source>
        <dbReference type="ARBA" id="ARBA00022960"/>
    </source>
</evidence>
<evidence type="ECO:0000256" key="5">
    <source>
        <dbReference type="ARBA" id="ARBA00022984"/>
    </source>
</evidence>
<feature type="transmembrane region" description="Helical" evidence="8">
    <location>
        <begin position="12"/>
        <end position="28"/>
    </location>
</feature>
<keyword evidence="8 9" id="KW-0813">Transport</keyword>
<feature type="transmembrane region" description="Helical" evidence="8">
    <location>
        <begin position="93"/>
        <end position="119"/>
    </location>
</feature>
<dbReference type="InterPro" id="IPR051050">
    <property type="entry name" value="Lipid_II_flippase_MurJ/MviN"/>
</dbReference>
<dbReference type="PANTHER" id="PTHR47019:SF1">
    <property type="entry name" value="LIPID II FLIPPASE MURJ"/>
    <property type="match status" value="1"/>
</dbReference>
<feature type="transmembrane region" description="Helical" evidence="8">
    <location>
        <begin position="125"/>
        <end position="147"/>
    </location>
</feature>
<evidence type="ECO:0000256" key="3">
    <source>
        <dbReference type="ARBA" id="ARBA00022692"/>
    </source>
</evidence>
<evidence type="ECO:0000256" key="6">
    <source>
        <dbReference type="ARBA" id="ARBA00022989"/>
    </source>
</evidence>
<evidence type="ECO:0000256" key="2">
    <source>
        <dbReference type="ARBA" id="ARBA00022475"/>
    </source>
</evidence>
<feature type="transmembrane region" description="Helical" evidence="8">
    <location>
        <begin position="159"/>
        <end position="180"/>
    </location>
</feature>
<dbReference type="InterPro" id="IPR004268">
    <property type="entry name" value="MurJ"/>
</dbReference>